<evidence type="ECO:0000313" key="1">
    <source>
        <dbReference type="EMBL" id="KAI4304290.1"/>
    </source>
</evidence>
<dbReference type="EMBL" id="CM042891">
    <property type="protein sequence ID" value="KAI4304290.1"/>
    <property type="molecule type" value="Genomic_DNA"/>
</dbReference>
<accession>A0ACB9L421</accession>
<name>A0ACB9L421_9MYRT</name>
<reference evidence="2" key="1">
    <citation type="journal article" date="2023" name="Front. Plant Sci.">
        <title>Chromosomal-level genome assembly of Melastoma candidum provides insights into trichome evolution.</title>
        <authorList>
            <person name="Zhong Y."/>
            <person name="Wu W."/>
            <person name="Sun C."/>
            <person name="Zou P."/>
            <person name="Liu Y."/>
            <person name="Dai S."/>
            <person name="Zhou R."/>
        </authorList>
    </citation>
    <scope>NUCLEOTIDE SEQUENCE [LARGE SCALE GENOMIC DNA]</scope>
</reference>
<keyword evidence="2" id="KW-1185">Reference proteome</keyword>
<gene>
    <name evidence="1" type="ORF">MLD38_039822</name>
</gene>
<organism evidence="1 2">
    <name type="scientific">Melastoma candidum</name>
    <dbReference type="NCBI Taxonomy" id="119954"/>
    <lineage>
        <taxon>Eukaryota</taxon>
        <taxon>Viridiplantae</taxon>
        <taxon>Streptophyta</taxon>
        <taxon>Embryophyta</taxon>
        <taxon>Tracheophyta</taxon>
        <taxon>Spermatophyta</taxon>
        <taxon>Magnoliopsida</taxon>
        <taxon>eudicotyledons</taxon>
        <taxon>Gunneridae</taxon>
        <taxon>Pentapetalae</taxon>
        <taxon>rosids</taxon>
        <taxon>malvids</taxon>
        <taxon>Myrtales</taxon>
        <taxon>Melastomataceae</taxon>
        <taxon>Melastomatoideae</taxon>
        <taxon>Melastomateae</taxon>
        <taxon>Melastoma</taxon>
    </lineage>
</organism>
<dbReference type="Proteomes" id="UP001057402">
    <property type="component" value="Chromosome 12"/>
</dbReference>
<protein>
    <submittedName>
        <fullName evidence="1">Uncharacterized protein</fullName>
    </submittedName>
</protein>
<sequence>MVGTQKIRVSDHMNGLGCDNSDDFVIDMERFSHPTCKDVSSNPRITLQRSLSRKGSQRGNEEKVIVSSNPVDNNDGPCVVATLSPRAAVVGAGVQDRLCMTDHHSKPQSHHQITIITNGGGNDSRFNLRRNSFGRGSSLWAIDPKRVLIIFATLSSMGTILLIYFTLSLSKPAGNDGSFDIQE</sequence>
<evidence type="ECO:0000313" key="2">
    <source>
        <dbReference type="Proteomes" id="UP001057402"/>
    </source>
</evidence>
<comment type="caution">
    <text evidence="1">The sequence shown here is derived from an EMBL/GenBank/DDBJ whole genome shotgun (WGS) entry which is preliminary data.</text>
</comment>
<proteinExistence type="predicted"/>